<dbReference type="InterPro" id="IPR011659">
    <property type="entry name" value="WD40"/>
</dbReference>
<evidence type="ECO:0000256" key="2">
    <source>
        <dbReference type="SAM" id="SignalP"/>
    </source>
</evidence>
<dbReference type="SUPFAM" id="SSF103088">
    <property type="entry name" value="OmpA-like"/>
    <property type="match status" value="1"/>
</dbReference>
<proteinExistence type="predicted"/>
<sequence>MENRSNLLAALCGLVMVCLFLPFTSVQAQNLKAYEKAADDAFLKKEYYNAMHYYDIVLRSKKTTGIYYKYAESCRLSYAYVLAEEAYKKVIDSKDKSRYPKVEYYYGLSLKHNAKYTEAKRAFKYFLDGYDKDNFYKAKAAQEMKSCDFAKKLVGEAIPESALEFSHLSENVNTKYSDFGAHEVDSVLYYSSLRFDRKREKGEKKDKELGKLLVTKLLLTPDHTKEKGKEQENLNLPYEHSANSALSANGDYLYFTRCSGKRSDSLRCEIFRSEKLADGKWSAPERLPNPINANNSTTTHPNLAWNEATQSEWLYFSSDRAGGSGGLDIWRVELKEDLASSEPYNLGPTINSMDAEVTPFFNVKENRLYFASRWHLGLGGYDIFSSDYSSNKEWGTPVNLGIPYNSAANDLYYIRNANDTTGYIASNRDGSRSLTKEACCNDIYYYAYKNTSNNTCSPPCVKPPLDTPDVVIVPPPVDTIPDIAEVPVDTPPDTGTTPNTPDVTEVPVDTPPDSETTPNSPDVVQELDDLLPLSLYFHNDEPDSNVSVKFTNTSYEASYAYYTSLIEDYKQAYSQQFNPERAAAEQGVVQQFFDDKVRGEYNRTQEFFDRLLEVLDKGAKLKLYIRGYTSPKAEEKYNIALANRRVSSLKSFMLRYKNGAFKKYVDRKDLILTEAMLGESLAPKGISDDPKDPANSIYSVSASQERKAEISVIVEQ</sequence>
<dbReference type="AlphaFoldDB" id="A0A6S6UEP4"/>
<reference evidence="3" key="1">
    <citation type="submission" date="2020-01" db="EMBL/GenBank/DDBJ databases">
        <authorList>
            <person name="Meier V. D."/>
            <person name="Meier V D."/>
        </authorList>
    </citation>
    <scope>NUCLEOTIDE SEQUENCE</scope>
    <source>
        <strain evidence="3">HLG_WM_MAG_10</strain>
    </source>
</reference>
<dbReference type="SUPFAM" id="SSF48452">
    <property type="entry name" value="TPR-like"/>
    <property type="match status" value="1"/>
</dbReference>
<accession>A0A6S6UEP4</accession>
<name>A0A6S6UEP4_9BACT</name>
<gene>
    <name evidence="3" type="ORF">HELGO_WM52920</name>
</gene>
<feature type="region of interest" description="Disordered" evidence="1">
    <location>
        <begin position="482"/>
        <end position="521"/>
    </location>
</feature>
<evidence type="ECO:0000313" key="3">
    <source>
        <dbReference type="EMBL" id="CAA6827433.1"/>
    </source>
</evidence>
<dbReference type="Pfam" id="PF07676">
    <property type="entry name" value="PD40"/>
    <property type="match status" value="1"/>
</dbReference>
<dbReference type="Gene3D" id="3.30.1330.60">
    <property type="entry name" value="OmpA-like domain"/>
    <property type="match status" value="1"/>
</dbReference>
<dbReference type="InterPro" id="IPR011990">
    <property type="entry name" value="TPR-like_helical_dom_sf"/>
</dbReference>
<dbReference type="InterPro" id="IPR036737">
    <property type="entry name" value="OmpA-like_sf"/>
</dbReference>
<evidence type="ECO:0000256" key="1">
    <source>
        <dbReference type="SAM" id="MobiDB-lite"/>
    </source>
</evidence>
<feature type="chain" id="PRO_5028355319" evidence="2">
    <location>
        <begin position="29"/>
        <end position="716"/>
    </location>
</feature>
<feature type="signal peptide" evidence="2">
    <location>
        <begin position="1"/>
        <end position="28"/>
    </location>
</feature>
<keyword evidence="2" id="KW-0732">Signal</keyword>
<dbReference type="EMBL" id="CACVAQ010000401">
    <property type="protein sequence ID" value="CAA6827433.1"/>
    <property type="molecule type" value="Genomic_DNA"/>
</dbReference>
<feature type="compositionally biased region" description="Low complexity" evidence="1">
    <location>
        <begin position="482"/>
        <end position="513"/>
    </location>
</feature>
<protein>
    <submittedName>
        <fullName evidence="3">Outer membrane lipoprotein omp16</fullName>
    </submittedName>
</protein>
<keyword evidence="3" id="KW-0449">Lipoprotein</keyword>
<organism evidence="3">
    <name type="scientific">uncultured Aureispira sp</name>
    <dbReference type="NCBI Taxonomy" id="1331704"/>
    <lineage>
        <taxon>Bacteria</taxon>
        <taxon>Pseudomonadati</taxon>
        <taxon>Bacteroidota</taxon>
        <taxon>Saprospiria</taxon>
        <taxon>Saprospirales</taxon>
        <taxon>Saprospiraceae</taxon>
        <taxon>Aureispira</taxon>
        <taxon>environmental samples</taxon>
    </lineage>
</organism>